<dbReference type="InterPro" id="IPR036388">
    <property type="entry name" value="WH-like_DNA-bd_sf"/>
</dbReference>
<dbReference type="PANTHER" id="PTHR43132">
    <property type="entry name" value="ARSENICAL RESISTANCE OPERON REPRESSOR ARSR-RELATED"/>
    <property type="match status" value="1"/>
</dbReference>
<dbReference type="AlphaFoldDB" id="A0A291RP50"/>
<dbReference type="InterPro" id="IPR001845">
    <property type="entry name" value="HTH_ArsR_DNA-bd_dom"/>
</dbReference>
<dbReference type="GO" id="GO:0003677">
    <property type="term" value="F:DNA binding"/>
    <property type="evidence" value="ECO:0007669"/>
    <property type="project" value="UniProtKB-KW"/>
</dbReference>
<evidence type="ECO:0000313" key="5">
    <source>
        <dbReference type="EMBL" id="ATL69068.1"/>
    </source>
</evidence>
<accession>A0A291RP50</accession>
<dbReference type="RefSeq" id="WP_098696116.1">
    <property type="nucleotide sequence ID" value="NZ_CP023778.1"/>
</dbReference>
<name>A0A291RP50_9NOCA</name>
<dbReference type="EMBL" id="CP023778">
    <property type="protein sequence ID" value="ATL69068.1"/>
    <property type="molecule type" value="Genomic_DNA"/>
</dbReference>
<proteinExistence type="predicted"/>
<dbReference type="PANTHER" id="PTHR43132:SF6">
    <property type="entry name" value="HTH-TYPE TRANSCRIPTIONAL REPRESSOR CZRA"/>
    <property type="match status" value="1"/>
</dbReference>
<dbReference type="SUPFAM" id="SSF46785">
    <property type="entry name" value="Winged helix' DNA-binding domain"/>
    <property type="match status" value="1"/>
</dbReference>
<dbReference type="Proteomes" id="UP000221961">
    <property type="component" value="Chromosome"/>
</dbReference>
<gene>
    <name evidence="5" type="ORF">CRH09_25720</name>
</gene>
<reference evidence="5 6" key="1">
    <citation type="submission" date="2017-10" db="EMBL/GenBank/DDBJ databases">
        <title>Comparative genomics between pathogenic Norcardia.</title>
        <authorList>
            <person name="Zeng L."/>
        </authorList>
    </citation>
    <scope>NUCLEOTIDE SEQUENCE [LARGE SCALE GENOMIC DNA]</scope>
    <source>
        <strain evidence="5 6">NC_YFY_NT001</strain>
    </source>
</reference>
<keyword evidence="1" id="KW-0805">Transcription regulation</keyword>
<keyword evidence="3" id="KW-0804">Transcription</keyword>
<sequence>MTLLKLTAEALTRCRFALSPLAETIGALITLQRRHILPGHETWHARYLTDYEHWLTRDPVAAGLLPLIAATKRFPDLVAQPPQDGSGTRISDELSSVAAHSDAQVRAMVAASIEASWQPQQTGWLTLDGLGPRIADMLRYGWEHFIAPDWVRRRAIIERDITYRTTLVAEHGWQHAIESLRTRPVWSPEDTAIRFSNQALPDREITDDGLILVPRTTGGGWWTCEQPPRYALVYPARGVGTGGHCAESDALATLLGTGRARIVRELIQPATTTQLAAILSLSLGTVGAHLSVLRDADIVTGTRTGKNVVYRLTDRGERLVTILTTPTR</sequence>
<evidence type="ECO:0000313" key="6">
    <source>
        <dbReference type="Proteomes" id="UP000221961"/>
    </source>
</evidence>
<organism evidence="5 6">
    <name type="scientific">Nocardia terpenica</name>
    <dbReference type="NCBI Taxonomy" id="455432"/>
    <lineage>
        <taxon>Bacteria</taxon>
        <taxon>Bacillati</taxon>
        <taxon>Actinomycetota</taxon>
        <taxon>Actinomycetes</taxon>
        <taxon>Mycobacteriales</taxon>
        <taxon>Nocardiaceae</taxon>
        <taxon>Nocardia</taxon>
    </lineage>
</organism>
<evidence type="ECO:0000256" key="1">
    <source>
        <dbReference type="ARBA" id="ARBA00023015"/>
    </source>
</evidence>
<dbReference type="GO" id="GO:0003700">
    <property type="term" value="F:DNA-binding transcription factor activity"/>
    <property type="evidence" value="ECO:0007669"/>
    <property type="project" value="InterPro"/>
</dbReference>
<dbReference type="InterPro" id="IPR036390">
    <property type="entry name" value="WH_DNA-bd_sf"/>
</dbReference>
<dbReference type="SMART" id="SM00418">
    <property type="entry name" value="HTH_ARSR"/>
    <property type="match status" value="1"/>
</dbReference>
<dbReference type="InterPro" id="IPR011991">
    <property type="entry name" value="ArsR-like_HTH"/>
</dbReference>
<dbReference type="Gene3D" id="1.10.10.10">
    <property type="entry name" value="Winged helix-like DNA-binding domain superfamily/Winged helix DNA-binding domain"/>
    <property type="match status" value="1"/>
</dbReference>
<protein>
    <submittedName>
        <fullName evidence="5">ArsR family transcriptional regulator</fullName>
    </submittedName>
</protein>
<feature type="domain" description="HTH arsR-type" evidence="4">
    <location>
        <begin position="239"/>
        <end position="328"/>
    </location>
</feature>
<evidence type="ECO:0000256" key="2">
    <source>
        <dbReference type="ARBA" id="ARBA00023125"/>
    </source>
</evidence>
<dbReference type="GeneID" id="88360732"/>
<dbReference type="CDD" id="cd00090">
    <property type="entry name" value="HTH_ARSR"/>
    <property type="match status" value="1"/>
</dbReference>
<dbReference type="PROSITE" id="PS50987">
    <property type="entry name" value="HTH_ARSR_2"/>
    <property type="match status" value="1"/>
</dbReference>
<dbReference type="InterPro" id="IPR051011">
    <property type="entry name" value="Metal_resp_trans_reg"/>
</dbReference>
<evidence type="ECO:0000256" key="3">
    <source>
        <dbReference type="ARBA" id="ARBA00023163"/>
    </source>
</evidence>
<dbReference type="KEGG" id="ntp:CRH09_25720"/>
<evidence type="ECO:0000259" key="4">
    <source>
        <dbReference type="PROSITE" id="PS50987"/>
    </source>
</evidence>
<keyword evidence="2" id="KW-0238">DNA-binding</keyword>
<dbReference type="Pfam" id="PF12840">
    <property type="entry name" value="HTH_20"/>
    <property type="match status" value="1"/>
</dbReference>